<reference evidence="2" key="1">
    <citation type="submission" date="2020-05" db="EMBL/GenBank/DDBJ databases">
        <authorList>
            <person name="Chiriac C."/>
            <person name="Salcher M."/>
            <person name="Ghai R."/>
            <person name="Kavagutti S V."/>
        </authorList>
    </citation>
    <scope>NUCLEOTIDE SEQUENCE</scope>
</reference>
<organism evidence="2">
    <name type="scientific">uncultured Caudovirales phage</name>
    <dbReference type="NCBI Taxonomy" id="2100421"/>
    <lineage>
        <taxon>Viruses</taxon>
        <taxon>Duplodnaviria</taxon>
        <taxon>Heunggongvirae</taxon>
        <taxon>Uroviricota</taxon>
        <taxon>Caudoviricetes</taxon>
        <taxon>Peduoviridae</taxon>
        <taxon>Maltschvirus</taxon>
        <taxon>Maltschvirus maltsch</taxon>
    </lineage>
</organism>
<proteinExistence type="predicted"/>
<protein>
    <submittedName>
        <fullName evidence="2">Uncharacterized protein</fullName>
    </submittedName>
</protein>
<gene>
    <name evidence="2" type="ORF">UFOVP1369_20</name>
</gene>
<accession>A0A6J5S4N1</accession>
<evidence type="ECO:0000313" key="2">
    <source>
        <dbReference type="EMBL" id="CAB4202496.1"/>
    </source>
</evidence>
<dbReference type="EMBL" id="LR797323">
    <property type="protein sequence ID" value="CAB4202496.1"/>
    <property type="molecule type" value="Genomic_DNA"/>
</dbReference>
<sequence length="186" mass="21210">MTIYKGHWEQLPPNPKFPEQEPTEYIRASAGTQEEIRDRLDTWCDDITRKAEELADTIKEQDGCSIAVAREIAWAELDAMLQEQGGDGPIGVDPQVYATRHIIRVCKKELVARQKTGRLKDVKRSLVDRHNWQVCAWACAKFGIESADQITQEHLDWIEDRVVDVQNNPTTAPIRANRVLNSIFGD</sequence>
<feature type="region of interest" description="Disordered" evidence="1">
    <location>
        <begin position="1"/>
        <end position="21"/>
    </location>
</feature>
<name>A0A6J5S4N1_9CAUD</name>
<evidence type="ECO:0000256" key="1">
    <source>
        <dbReference type="SAM" id="MobiDB-lite"/>
    </source>
</evidence>